<protein>
    <recommendedName>
        <fullName evidence="8">EF-hand domain-containing protein</fullName>
    </recommendedName>
</protein>
<dbReference type="GO" id="GO:0005248">
    <property type="term" value="F:voltage-gated sodium channel activity"/>
    <property type="evidence" value="ECO:0007669"/>
    <property type="project" value="TreeGrafter"/>
</dbReference>
<dbReference type="InterPro" id="IPR011992">
    <property type="entry name" value="EF-hand-dom_pair"/>
</dbReference>
<dbReference type="PANTHER" id="PTHR10037:SF62">
    <property type="entry name" value="SODIUM CHANNEL PROTEIN 60E"/>
    <property type="match status" value="1"/>
</dbReference>
<dbReference type="Gene3D" id="1.20.120.350">
    <property type="entry name" value="Voltage-gated potassium channels. Chain C"/>
    <property type="match status" value="1"/>
</dbReference>
<dbReference type="InterPro" id="IPR005821">
    <property type="entry name" value="Ion_trans_dom"/>
</dbReference>
<comment type="subcellular location">
    <subcellularLocation>
        <location evidence="1">Membrane</location>
        <topology evidence="1">Multi-pass membrane protein</topology>
    </subcellularLocation>
</comment>
<feature type="transmembrane region" description="Helical" evidence="7">
    <location>
        <begin position="365"/>
        <end position="383"/>
    </location>
</feature>
<evidence type="ECO:0000256" key="2">
    <source>
        <dbReference type="ARBA" id="ARBA00022692"/>
    </source>
</evidence>
<name>A0AA36IIG1_9DINO</name>
<feature type="transmembrane region" description="Helical" evidence="7">
    <location>
        <begin position="291"/>
        <end position="310"/>
    </location>
</feature>
<feature type="transmembrane region" description="Helical" evidence="7">
    <location>
        <begin position="330"/>
        <end position="353"/>
    </location>
</feature>
<dbReference type="InterPro" id="IPR002048">
    <property type="entry name" value="EF_hand_dom"/>
</dbReference>
<feature type="transmembrane region" description="Helical" evidence="7">
    <location>
        <begin position="503"/>
        <end position="526"/>
    </location>
</feature>
<evidence type="ECO:0000256" key="7">
    <source>
        <dbReference type="SAM" id="Phobius"/>
    </source>
</evidence>
<dbReference type="AlphaFoldDB" id="A0AA36IIG1"/>
<feature type="coiled-coil region" evidence="6">
    <location>
        <begin position="121"/>
        <end position="155"/>
    </location>
</feature>
<reference evidence="9" key="1">
    <citation type="submission" date="2023-08" db="EMBL/GenBank/DDBJ databases">
        <authorList>
            <person name="Chen Y."/>
            <person name="Shah S."/>
            <person name="Dougan E. K."/>
            <person name="Thang M."/>
            <person name="Chan C."/>
        </authorList>
    </citation>
    <scope>NUCLEOTIDE SEQUENCE</scope>
</reference>
<dbReference type="PROSITE" id="PS50222">
    <property type="entry name" value="EF_HAND_2"/>
    <property type="match status" value="1"/>
</dbReference>
<sequence>MPRPELLMEMQEGDVDVVHPEPSATLEEDVDQDTESCKRIEWEELSQNFQSHLDGLSQLFHQVLAQYELPTSKVPSPSVKPSLMKQKSGVEEGKLAMVPFKTSRPSLVLNHHHHGMMESKLSRSSSAVLNTDEEVKKLEEQFERLDKESNGKLQMSELLEVVKKFGSGWELEDMLGLLHLVSNVARAEKGPNSRALARNASTPAGHLVRKFVKTPGQTEHFSVDFASFKVLAMDDSLVTDQHSPVVNSDVKLLRKALKEEANHFKYMDDGHLQENVPAHTDCSGLRKSATMIFEVVPPVVIAVNIVVIGLSVDLQKRDGSDSRVWQVLEWLFLFFYFLEASGKIGVFGCLWYFCGPDRWWNIFDFFCLCLSLADLAIYVYVLIAQVEHFFDLQTLMLVKMLRLARLARLVRALRFQIFYELKLMVLGVISGMRVLAWAMVLLAIMIYSAAIATTSMFGDNVPELQTVTKSMFTLFRCFTDGCVAYDGTPLSEKLHEIYGMSFVIPYVFLFVGVTLGLFNLIMAIFIDNVMANQMQRKLQEISNSAKHVEIEIKEQLLRLTLQSKSNGVPEDIETEIISLDDRFKNHTARVRAKFDLLIDAEVIITKAAFLSWLTDANFLKVLKEADIETANQSGIYEVLDADMSNSLSIQEVYVGLMRLRGPIAKSEIVGLILRLRHVTQLLNGEETEDHHHF</sequence>
<dbReference type="Gene3D" id="1.10.287.70">
    <property type="match status" value="1"/>
</dbReference>
<evidence type="ECO:0000256" key="3">
    <source>
        <dbReference type="ARBA" id="ARBA00022837"/>
    </source>
</evidence>
<keyword evidence="4 7" id="KW-1133">Transmembrane helix</keyword>
<organism evidence="9 10">
    <name type="scientific">Effrenium voratum</name>
    <dbReference type="NCBI Taxonomy" id="2562239"/>
    <lineage>
        <taxon>Eukaryota</taxon>
        <taxon>Sar</taxon>
        <taxon>Alveolata</taxon>
        <taxon>Dinophyceae</taxon>
        <taxon>Suessiales</taxon>
        <taxon>Symbiodiniaceae</taxon>
        <taxon>Effrenium</taxon>
    </lineage>
</organism>
<dbReference type="PROSITE" id="PS00018">
    <property type="entry name" value="EF_HAND_1"/>
    <property type="match status" value="1"/>
</dbReference>
<dbReference type="PANTHER" id="PTHR10037">
    <property type="entry name" value="VOLTAGE-GATED CATION CHANNEL CALCIUM AND SODIUM"/>
    <property type="match status" value="1"/>
</dbReference>
<dbReference type="Gene3D" id="1.10.238.10">
    <property type="entry name" value="EF-hand"/>
    <property type="match status" value="1"/>
</dbReference>
<evidence type="ECO:0000256" key="6">
    <source>
        <dbReference type="SAM" id="Coils"/>
    </source>
</evidence>
<feature type="transmembrane region" description="Helical" evidence="7">
    <location>
        <begin position="434"/>
        <end position="457"/>
    </location>
</feature>
<dbReference type="InterPro" id="IPR018247">
    <property type="entry name" value="EF_Hand_1_Ca_BS"/>
</dbReference>
<evidence type="ECO:0000256" key="1">
    <source>
        <dbReference type="ARBA" id="ARBA00004141"/>
    </source>
</evidence>
<dbReference type="GO" id="GO:0005509">
    <property type="term" value="F:calcium ion binding"/>
    <property type="evidence" value="ECO:0007669"/>
    <property type="project" value="InterPro"/>
</dbReference>
<keyword evidence="3" id="KW-0106">Calcium</keyword>
<feature type="domain" description="EF-hand" evidence="8">
    <location>
        <begin position="133"/>
        <end position="168"/>
    </location>
</feature>
<comment type="caution">
    <text evidence="9">The sequence shown here is derived from an EMBL/GenBank/DDBJ whole genome shotgun (WGS) entry which is preliminary data.</text>
</comment>
<gene>
    <name evidence="9" type="ORF">EVOR1521_LOCUS14262</name>
</gene>
<dbReference type="EMBL" id="CAUJNA010001680">
    <property type="protein sequence ID" value="CAJ1388376.1"/>
    <property type="molecule type" value="Genomic_DNA"/>
</dbReference>
<dbReference type="InterPro" id="IPR043203">
    <property type="entry name" value="VGCC_Ca_Na"/>
</dbReference>
<keyword evidence="10" id="KW-1185">Reference proteome</keyword>
<dbReference type="Pfam" id="PF00520">
    <property type="entry name" value="Ion_trans"/>
    <property type="match status" value="1"/>
</dbReference>
<accession>A0AA36IIG1</accession>
<evidence type="ECO:0000256" key="5">
    <source>
        <dbReference type="ARBA" id="ARBA00023136"/>
    </source>
</evidence>
<evidence type="ECO:0000313" key="10">
    <source>
        <dbReference type="Proteomes" id="UP001178507"/>
    </source>
</evidence>
<evidence type="ECO:0000259" key="8">
    <source>
        <dbReference type="PROSITE" id="PS50222"/>
    </source>
</evidence>
<dbReference type="InterPro" id="IPR027359">
    <property type="entry name" value="Volt_channel_dom_sf"/>
</dbReference>
<dbReference type="SUPFAM" id="SSF47473">
    <property type="entry name" value="EF-hand"/>
    <property type="match status" value="1"/>
</dbReference>
<dbReference type="Proteomes" id="UP001178507">
    <property type="component" value="Unassembled WGS sequence"/>
</dbReference>
<dbReference type="SUPFAM" id="SSF81324">
    <property type="entry name" value="Voltage-gated potassium channels"/>
    <property type="match status" value="1"/>
</dbReference>
<keyword evidence="6" id="KW-0175">Coiled coil</keyword>
<evidence type="ECO:0000256" key="4">
    <source>
        <dbReference type="ARBA" id="ARBA00022989"/>
    </source>
</evidence>
<keyword evidence="5 7" id="KW-0472">Membrane</keyword>
<dbReference type="GO" id="GO:0001518">
    <property type="term" value="C:voltage-gated sodium channel complex"/>
    <property type="evidence" value="ECO:0007669"/>
    <property type="project" value="TreeGrafter"/>
</dbReference>
<evidence type="ECO:0000313" key="9">
    <source>
        <dbReference type="EMBL" id="CAJ1388376.1"/>
    </source>
</evidence>
<proteinExistence type="predicted"/>
<keyword evidence="2 7" id="KW-0812">Transmembrane</keyword>